<reference evidence="1" key="1">
    <citation type="journal article" date="2021" name="Proc. Natl. Acad. Sci. U.S.A.">
        <title>A Catalog of Tens of Thousands of Viruses from Human Metagenomes Reveals Hidden Associations with Chronic Diseases.</title>
        <authorList>
            <person name="Tisza M.J."/>
            <person name="Buck C.B."/>
        </authorList>
    </citation>
    <scope>NUCLEOTIDE SEQUENCE</scope>
    <source>
        <strain evidence="1">CtmTa7</strain>
    </source>
</reference>
<evidence type="ECO:0000313" key="1">
    <source>
        <dbReference type="EMBL" id="DAE28859.1"/>
    </source>
</evidence>
<proteinExistence type="predicted"/>
<dbReference type="EMBL" id="BK059091">
    <property type="protein sequence ID" value="DAE28859.1"/>
    <property type="molecule type" value="Genomic_DNA"/>
</dbReference>
<accession>A0A8S5RCJ8</accession>
<organism evidence="1">
    <name type="scientific">virus sp. ctmTa7</name>
    <dbReference type="NCBI Taxonomy" id="2828255"/>
    <lineage>
        <taxon>Viruses</taxon>
    </lineage>
</organism>
<sequence>MAKDNKKKNKKEKAEPHKKKEYKFDFDELKMYFREPHLVKMPNDEYIEIRQPSIGEIIEMGDREVYAAISPFITNTTACRVQLWDAGEDWNKISDFKLFSALVTHTDNVDFLFKKVTFVNNPEYDDSLSEEKNRELGQEKIIKLYSKIDFTKLDIYAKQPIENTCKTKEICLYDPKQNILIDEETYMHIREYVRMIFNRYPKEEFAKGKTTKLWIIGEEKEKIKRETEKNDRKSHSVLLPIVSGLLNHPGFKYDLEGMKNLGIFAFMDCAKRLQVYEKCTAFLKSIFSGMMDTSKFGEEELNRKINWLRDIYEDDDL</sequence>
<name>A0A8S5RCJ8_9VIRU</name>
<protein>
    <submittedName>
        <fullName evidence="1">Uncharacterized protein</fullName>
    </submittedName>
</protein>